<dbReference type="EMBL" id="CP065053">
    <property type="protein sequence ID" value="QPI48027.1"/>
    <property type="molecule type" value="Genomic_DNA"/>
</dbReference>
<name>A0AA48W8N4_9BURK</name>
<evidence type="ECO:0000313" key="2">
    <source>
        <dbReference type="Proteomes" id="UP000662888"/>
    </source>
</evidence>
<evidence type="ECO:0008006" key="3">
    <source>
        <dbReference type="Google" id="ProtNLM"/>
    </source>
</evidence>
<dbReference type="InterPro" id="IPR011049">
    <property type="entry name" value="Serralysin-like_metalloprot_C"/>
</dbReference>
<organism evidence="1 2">
    <name type="scientific">Massilia antarctica</name>
    <dbReference type="NCBI Taxonomy" id="2765360"/>
    <lineage>
        <taxon>Bacteria</taxon>
        <taxon>Pseudomonadati</taxon>
        <taxon>Pseudomonadota</taxon>
        <taxon>Betaproteobacteria</taxon>
        <taxon>Burkholderiales</taxon>
        <taxon>Oxalobacteraceae</taxon>
        <taxon>Telluria group</taxon>
        <taxon>Massilia</taxon>
    </lineage>
</organism>
<gene>
    <name evidence="1" type="ORF">IV454_21025</name>
</gene>
<dbReference type="PRINTS" id="PR00313">
    <property type="entry name" value="CABNDNGRPT"/>
</dbReference>
<dbReference type="InterPro" id="IPR001343">
    <property type="entry name" value="Hemolysn_Ca-bd"/>
</dbReference>
<evidence type="ECO:0000313" key="1">
    <source>
        <dbReference type="EMBL" id="QPI48027.1"/>
    </source>
</evidence>
<protein>
    <recommendedName>
        <fullName evidence="3">Calcium-binding protein</fullName>
    </recommendedName>
</protein>
<dbReference type="Gene3D" id="2.150.10.10">
    <property type="entry name" value="Serralysin-like metalloprotease, C-terminal"/>
    <property type="match status" value="1"/>
</dbReference>
<accession>A0AA48W8N4</accession>
<dbReference type="SUPFAM" id="SSF51120">
    <property type="entry name" value="beta-Roll"/>
    <property type="match status" value="1"/>
</dbReference>
<reference evidence="1 2" key="1">
    <citation type="submission" date="2020-11" db="EMBL/GenBank/DDBJ databases">
        <authorList>
            <person name="Sun Q."/>
        </authorList>
    </citation>
    <scope>NUCLEOTIDE SEQUENCE [LARGE SCALE GENOMIC DNA]</scope>
    <source>
        <strain evidence="1 2">P8398</strain>
    </source>
</reference>
<sequence length="322" mass="32751">MTITTIPSAAGAAYASDPGDCMAVLSDTAPGDAVPAAFASLSNFSADIDPEAMILGGDDGGTTYWFPENEFLVTMWTGEYPGEGNAYEVLIGGQANDVMHGREGADLLFGQDGNDILQDVHGNNLLDGGAGDDLIEGAGQSLYIGGTGDDNITAWGADFTIAFNPGDGRDSVTLCARGAAAISLGGAIHAPDLLLARSGSDLMLMTSATDGMAFAGWYDNPAPAGFRLQVLADAGGAGDLTGLYDLLQVIAAFDAKCEADPATGAWHVAAQLDQARLEPGDSPLGGALAQVYASDGAIGITGSNASLWYDAFGHTESLGMLL</sequence>
<keyword evidence="2" id="KW-1185">Reference proteome</keyword>
<dbReference type="RefSeq" id="WP_206087670.1">
    <property type="nucleotide sequence ID" value="NZ_CP065053.1"/>
</dbReference>
<dbReference type="Proteomes" id="UP000662888">
    <property type="component" value="Chromosome"/>
</dbReference>
<dbReference type="Pfam" id="PF00353">
    <property type="entry name" value="HemolysinCabind"/>
    <property type="match status" value="2"/>
</dbReference>
<proteinExistence type="predicted"/>